<keyword evidence="3" id="KW-1185">Reference proteome</keyword>
<evidence type="ECO:0000313" key="2">
    <source>
        <dbReference type="EMBL" id="RVW09442.1"/>
    </source>
</evidence>
<sequence length="79" mass="8478">MQTYDYPTDLDDSMNEADDLRVPSERAKRIVLILGSALATISPSGLAFAIGVPLAEIARIFALTTAPVGCAFLLLRPRS</sequence>
<feature type="transmembrane region" description="Helical" evidence="1">
    <location>
        <begin position="30"/>
        <end position="51"/>
    </location>
</feature>
<keyword evidence="1" id="KW-0812">Transmembrane</keyword>
<organism evidence="2 3">
    <name type="scientific">Prescottella agglutinans</name>
    <dbReference type="NCBI Taxonomy" id="1644129"/>
    <lineage>
        <taxon>Bacteria</taxon>
        <taxon>Bacillati</taxon>
        <taxon>Actinomycetota</taxon>
        <taxon>Actinomycetes</taxon>
        <taxon>Mycobacteriales</taxon>
        <taxon>Nocardiaceae</taxon>
        <taxon>Prescottella</taxon>
    </lineage>
</organism>
<reference evidence="2 3" key="1">
    <citation type="submission" date="2018-11" db="EMBL/GenBank/DDBJ databases">
        <title>Rhodococcus spongicola sp. nov. and Rhodococcus xishaensis sp. nov. from marine sponges.</title>
        <authorList>
            <person name="Li L."/>
            <person name="Lin H.W."/>
        </authorList>
    </citation>
    <scope>NUCLEOTIDE SEQUENCE [LARGE SCALE GENOMIC DNA]</scope>
    <source>
        <strain evidence="2 3">CCTCC AB2014297</strain>
    </source>
</reference>
<dbReference type="EMBL" id="RKLP01000005">
    <property type="protein sequence ID" value="RVW09442.1"/>
    <property type="molecule type" value="Genomic_DNA"/>
</dbReference>
<keyword evidence="1" id="KW-0472">Membrane</keyword>
<accession>A0A438BF09</accession>
<dbReference type="RefSeq" id="WP_127916245.1">
    <property type="nucleotide sequence ID" value="NZ_RKLP01000005.1"/>
</dbReference>
<comment type="caution">
    <text evidence="2">The sequence shown here is derived from an EMBL/GenBank/DDBJ whole genome shotgun (WGS) entry which is preliminary data.</text>
</comment>
<feature type="transmembrane region" description="Helical" evidence="1">
    <location>
        <begin position="57"/>
        <end position="75"/>
    </location>
</feature>
<gene>
    <name evidence="2" type="ORF">EGT67_11705</name>
</gene>
<dbReference type="AlphaFoldDB" id="A0A438BF09"/>
<proteinExistence type="predicted"/>
<evidence type="ECO:0000313" key="3">
    <source>
        <dbReference type="Proteomes" id="UP000286208"/>
    </source>
</evidence>
<keyword evidence="1" id="KW-1133">Transmembrane helix</keyword>
<evidence type="ECO:0000256" key="1">
    <source>
        <dbReference type="SAM" id="Phobius"/>
    </source>
</evidence>
<dbReference type="Proteomes" id="UP000286208">
    <property type="component" value="Unassembled WGS sequence"/>
</dbReference>
<protein>
    <submittedName>
        <fullName evidence="2">Uncharacterized protein</fullName>
    </submittedName>
</protein>
<name>A0A438BF09_9NOCA</name>